<reference evidence="1 2" key="1">
    <citation type="submission" date="2019-04" db="EMBL/GenBank/DDBJ databases">
        <title>Cohnella sp. nov. isolated from preserved vegetables.</title>
        <authorList>
            <person name="Lin S.-Y."/>
            <person name="Hung M.-H."/>
            <person name="Young C.-C."/>
        </authorList>
    </citation>
    <scope>NUCLEOTIDE SEQUENCE [LARGE SCALE GENOMIC DNA]</scope>
    <source>
        <strain evidence="1 2">CC-MHH1044</strain>
    </source>
</reference>
<dbReference type="AlphaFoldDB" id="A0A4S4C706"/>
<proteinExistence type="predicted"/>
<evidence type="ECO:0000313" key="2">
    <source>
        <dbReference type="Proteomes" id="UP000310636"/>
    </source>
</evidence>
<protein>
    <submittedName>
        <fullName evidence="1">Uncharacterized protein</fullName>
    </submittedName>
</protein>
<sequence length="61" mass="7541">MHLKRIAYYTRKAAQYSALRRSWPHRFNRIMRYKAALNKRLQEERLRWRPAIELEKEGANP</sequence>
<keyword evidence="2" id="KW-1185">Reference proteome</keyword>
<gene>
    <name evidence="1" type="ORF">E6C55_03235</name>
</gene>
<dbReference type="Proteomes" id="UP000310636">
    <property type="component" value="Unassembled WGS sequence"/>
</dbReference>
<comment type="caution">
    <text evidence="1">The sequence shown here is derived from an EMBL/GenBank/DDBJ whole genome shotgun (WGS) entry which is preliminary data.</text>
</comment>
<organism evidence="1 2">
    <name type="scientific">Cohnella fermenti</name>
    <dbReference type="NCBI Taxonomy" id="2565925"/>
    <lineage>
        <taxon>Bacteria</taxon>
        <taxon>Bacillati</taxon>
        <taxon>Bacillota</taxon>
        <taxon>Bacilli</taxon>
        <taxon>Bacillales</taxon>
        <taxon>Paenibacillaceae</taxon>
        <taxon>Cohnella</taxon>
    </lineage>
</organism>
<dbReference type="OrthoDB" id="2664670at2"/>
<dbReference type="RefSeq" id="WP_136368347.1">
    <property type="nucleotide sequence ID" value="NZ_SSOB01000003.1"/>
</dbReference>
<accession>A0A4S4C706</accession>
<dbReference type="EMBL" id="SSOB01000003">
    <property type="protein sequence ID" value="THF83718.1"/>
    <property type="molecule type" value="Genomic_DNA"/>
</dbReference>
<name>A0A4S4C706_9BACL</name>
<evidence type="ECO:0000313" key="1">
    <source>
        <dbReference type="EMBL" id="THF83718.1"/>
    </source>
</evidence>